<keyword evidence="2" id="KW-0328">Glycosyltransferase</keyword>
<comment type="caution">
    <text evidence="5">The sequence shown here is derived from an EMBL/GenBank/DDBJ whole genome shotgun (WGS) entry which is preliminary data.</text>
</comment>
<comment type="similarity">
    <text evidence="1">Belongs to the glycosyltransferase 2 family.</text>
</comment>
<reference evidence="5 6" key="1">
    <citation type="submission" date="2020-05" db="EMBL/GenBank/DDBJ databases">
        <title>Parvularcula mediterraneae sp. nov., isolated from polypropylene straw from shallow seawater of the seashore of Laganas in Zakynthos island, Greece.</title>
        <authorList>
            <person name="Szabo I."/>
            <person name="Al-Omari J."/>
            <person name="Rado J."/>
            <person name="Szerdahelyi G.S."/>
        </authorList>
    </citation>
    <scope>NUCLEOTIDE SEQUENCE [LARGE SCALE GENOMIC DNA]</scope>
    <source>
        <strain evidence="5 6">ZS-1/3</strain>
    </source>
</reference>
<dbReference type="SUPFAM" id="SSF53448">
    <property type="entry name" value="Nucleotide-diphospho-sugar transferases"/>
    <property type="match status" value="1"/>
</dbReference>
<dbReference type="Proteomes" id="UP000536835">
    <property type="component" value="Unassembled WGS sequence"/>
</dbReference>
<feature type="domain" description="Glycosyltransferase 2-like" evidence="4">
    <location>
        <begin position="5"/>
        <end position="194"/>
    </location>
</feature>
<gene>
    <name evidence="5" type="ORF">HK107_05030</name>
</gene>
<dbReference type="InterPro" id="IPR029044">
    <property type="entry name" value="Nucleotide-diphossugar_trans"/>
</dbReference>
<evidence type="ECO:0000313" key="5">
    <source>
        <dbReference type="EMBL" id="NNU15680.1"/>
    </source>
</evidence>
<evidence type="ECO:0000259" key="4">
    <source>
        <dbReference type="Pfam" id="PF00535"/>
    </source>
</evidence>
<evidence type="ECO:0000256" key="2">
    <source>
        <dbReference type="ARBA" id="ARBA00022676"/>
    </source>
</evidence>
<dbReference type="Pfam" id="PF00535">
    <property type="entry name" value="Glycos_transf_2"/>
    <property type="match status" value="1"/>
</dbReference>
<evidence type="ECO:0000313" key="6">
    <source>
        <dbReference type="Proteomes" id="UP000536835"/>
    </source>
</evidence>
<keyword evidence="3 5" id="KW-0808">Transferase</keyword>
<name>A0A7Y3W4F3_9PROT</name>
<dbReference type="RefSeq" id="WP_173197310.1">
    <property type="nucleotide sequence ID" value="NZ_JABFCX010000002.1"/>
</dbReference>
<dbReference type="CDD" id="cd04186">
    <property type="entry name" value="GT_2_like_c"/>
    <property type="match status" value="1"/>
</dbReference>
<keyword evidence="6" id="KW-1185">Reference proteome</keyword>
<dbReference type="InterPro" id="IPR001173">
    <property type="entry name" value="Glyco_trans_2-like"/>
</dbReference>
<evidence type="ECO:0000256" key="3">
    <source>
        <dbReference type="ARBA" id="ARBA00022679"/>
    </source>
</evidence>
<dbReference type="Gene3D" id="3.90.550.10">
    <property type="entry name" value="Spore Coat Polysaccharide Biosynthesis Protein SpsA, Chain A"/>
    <property type="match status" value="1"/>
</dbReference>
<dbReference type="PANTHER" id="PTHR43179:SF12">
    <property type="entry name" value="GALACTOFURANOSYLTRANSFERASE GLFT2"/>
    <property type="match status" value="1"/>
</dbReference>
<accession>A0A7Y3W4F3</accession>
<dbReference type="AlphaFoldDB" id="A0A7Y3W4F3"/>
<evidence type="ECO:0000256" key="1">
    <source>
        <dbReference type="ARBA" id="ARBA00006739"/>
    </source>
</evidence>
<protein>
    <submittedName>
        <fullName evidence="5">Glycosyltransferase family 2 protein</fullName>
    </submittedName>
</protein>
<dbReference type="GO" id="GO:0016757">
    <property type="term" value="F:glycosyltransferase activity"/>
    <property type="evidence" value="ECO:0007669"/>
    <property type="project" value="UniProtKB-KW"/>
</dbReference>
<dbReference type="PANTHER" id="PTHR43179">
    <property type="entry name" value="RHAMNOSYLTRANSFERASE WBBL"/>
    <property type="match status" value="1"/>
</dbReference>
<proteinExistence type="inferred from homology"/>
<organism evidence="5 6">
    <name type="scientific">Parvularcula mediterranea</name>
    <dbReference type="NCBI Taxonomy" id="2732508"/>
    <lineage>
        <taxon>Bacteria</taxon>
        <taxon>Pseudomonadati</taxon>
        <taxon>Pseudomonadota</taxon>
        <taxon>Alphaproteobacteria</taxon>
        <taxon>Parvularculales</taxon>
        <taxon>Parvularculaceae</taxon>
        <taxon>Parvularcula</taxon>
    </lineage>
</organism>
<dbReference type="EMBL" id="JABFCX010000002">
    <property type="protein sequence ID" value="NNU15680.1"/>
    <property type="molecule type" value="Genomic_DNA"/>
</dbReference>
<sequence>MRSVTVIIVNYRAAAYILPTLERLETVRQADGLTLDVVIVDNASGDGSVAMLKEAVADKESWVSLIEAERNTGFAGGNNEGLRAVYAREEQPDAVFFLNPDTLLAENCAQKLTEALFAEDKVGIVGARIENEDGSERASAFVFPSLMGELTTNAPFASKLGFQSSYRRASQDGEPYQVAWVSGAAFLVKRSALEDVPFMDDRFFLYFEEIDFQRAITKAGWKTLHHPGARCMHHAGVSTGIKAGRAAAKTLPAYWYESWRHYFVSNHGRLYAAFAAVGHLMGVGAMRLVDGLRGRPQSGGIALGTFAKECFVGSLMKPAPQRNNP</sequence>